<gene>
    <name evidence="2" type="ORF">CBF35_06625</name>
</gene>
<keyword evidence="1" id="KW-1133">Transmembrane helix</keyword>
<proteinExistence type="predicted"/>
<reference evidence="2 3" key="1">
    <citation type="submission" date="2017-05" db="EMBL/GenBank/DDBJ databases">
        <title>Vagococcus spp. assemblies.</title>
        <authorList>
            <person name="Gulvik C.A."/>
        </authorList>
    </citation>
    <scope>NUCLEOTIDE SEQUENCE [LARGE SCALE GENOMIC DNA]</scope>
    <source>
        <strain evidence="2 3">NCFB 2777</strain>
    </source>
</reference>
<dbReference type="AlphaFoldDB" id="A0A429ZQZ5"/>
<name>A0A429ZQZ5_9ENTE</name>
<feature type="transmembrane region" description="Helical" evidence="1">
    <location>
        <begin position="50"/>
        <end position="67"/>
    </location>
</feature>
<dbReference type="RefSeq" id="WP_126779344.1">
    <property type="nucleotide sequence ID" value="NZ_CAUQJP010000038.1"/>
</dbReference>
<accession>A0A429ZQZ5</accession>
<evidence type="ECO:0000313" key="3">
    <source>
        <dbReference type="Proteomes" id="UP000287239"/>
    </source>
</evidence>
<dbReference type="Pfam" id="PF11694">
    <property type="entry name" value="DUF3290"/>
    <property type="match status" value="1"/>
</dbReference>
<dbReference type="GeneID" id="98568038"/>
<dbReference type="EMBL" id="NGJU01000008">
    <property type="protein sequence ID" value="RST96069.1"/>
    <property type="molecule type" value="Genomic_DNA"/>
</dbReference>
<evidence type="ECO:0000313" key="2">
    <source>
        <dbReference type="EMBL" id="RST96069.1"/>
    </source>
</evidence>
<dbReference type="OrthoDB" id="3191971at2"/>
<keyword evidence="3" id="KW-1185">Reference proteome</keyword>
<dbReference type="InterPro" id="IPR021707">
    <property type="entry name" value="DUF3290"/>
</dbReference>
<dbReference type="Proteomes" id="UP000287239">
    <property type="component" value="Unassembled WGS sequence"/>
</dbReference>
<keyword evidence="1" id="KW-0812">Transmembrane</keyword>
<keyword evidence="1" id="KW-0472">Membrane</keyword>
<comment type="caution">
    <text evidence="2">The sequence shown here is derived from an EMBL/GenBank/DDBJ whole genome shotgun (WGS) entry which is preliminary data.</text>
</comment>
<feature type="transmembrane region" description="Helical" evidence="1">
    <location>
        <begin position="18"/>
        <end position="38"/>
    </location>
</feature>
<organism evidence="2 3">
    <name type="scientific">Vagococcus salmoninarum</name>
    <dbReference type="NCBI Taxonomy" id="2739"/>
    <lineage>
        <taxon>Bacteria</taxon>
        <taxon>Bacillati</taxon>
        <taxon>Bacillota</taxon>
        <taxon>Bacilli</taxon>
        <taxon>Lactobacillales</taxon>
        <taxon>Enterococcaceae</taxon>
        <taxon>Vagococcus</taxon>
    </lineage>
</organism>
<protein>
    <recommendedName>
        <fullName evidence="4">DUF3290 domain-containing protein</fullName>
    </recommendedName>
</protein>
<evidence type="ECO:0008006" key="4">
    <source>
        <dbReference type="Google" id="ProtNLM"/>
    </source>
</evidence>
<evidence type="ECO:0000256" key="1">
    <source>
        <dbReference type="SAM" id="Phobius"/>
    </source>
</evidence>
<sequence length="148" mass="17629">MSFYTYNYWENQTNLNPFFKYVIILVLLLSILFLGFQYLRHRFEAKYRDLIILLLLAVIFFIGIQYTDYTQSKNSVSQSSQVVNFLDSLSRSEKVAKEELRVNQGTLNENLIVEIRDKYYKVIFNNNFTAYELKEINLINPEIVIIDK</sequence>